<dbReference type="Proteomes" id="UP001055879">
    <property type="component" value="Linkage Group LG13"/>
</dbReference>
<gene>
    <name evidence="1" type="ORF">L6452_36003</name>
</gene>
<evidence type="ECO:0000313" key="1">
    <source>
        <dbReference type="EMBL" id="KAI3681217.1"/>
    </source>
</evidence>
<organism evidence="1 2">
    <name type="scientific">Arctium lappa</name>
    <name type="common">Greater burdock</name>
    <name type="synonym">Lappa major</name>
    <dbReference type="NCBI Taxonomy" id="4217"/>
    <lineage>
        <taxon>Eukaryota</taxon>
        <taxon>Viridiplantae</taxon>
        <taxon>Streptophyta</taxon>
        <taxon>Embryophyta</taxon>
        <taxon>Tracheophyta</taxon>
        <taxon>Spermatophyta</taxon>
        <taxon>Magnoliopsida</taxon>
        <taxon>eudicotyledons</taxon>
        <taxon>Gunneridae</taxon>
        <taxon>Pentapetalae</taxon>
        <taxon>asterids</taxon>
        <taxon>campanulids</taxon>
        <taxon>Asterales</taxon>
        <taxon>Asteraceae</taxon>
        <taxon>Carduoideae</taxon>
        <taxon>Cardueae</taxon>
        <taxon>Arctiinae</taxon>
        <taxon>Arctium</taxon>
    </lineage>
</organism>
<reference evidence="1 2" key="2">
    <citation type="journal article" date="2022" name="Mol. Ecol. Resour.">
        <title>The genomes of chicory, endive, great burdock and yacon provide insights into Asteraceae paleo-polyploidization history and plant inulin production.</title>
        <authorList>
            <person name="Fan W."/>
            <person name="Wang S."/>
            <person name="Wang H."/>
            <person name="Wang A."/>
            <person name="Jiang F."/>
            <person name="Liu H."/>
            <person name="Zhao H."/>
            <person name="Xu D."/>
            <person name="Zhang Y."/>
        </authorList>
    </citation>
    <scope>NUCLEOTIDE SEQUENCE [LARGE SCALE GENOMIC DNA]</scope>
    <source>
        <strain evidence="2">cv. Niubang</strain>
    </source>
</reference>
<name>A0ACB8Y9H2_ARCLA</name>
<protein>
    <submittedName>
        <fullName evidence="1">Uncharacterized protein</fullName>
    </submittedName>
</protein>
<sequence length="183" mass="20297">MYGVEGSSDTISKDMNSLLTSSTFKSDGEFAKIRELISLDPYRNYDNRNLNQNQQLPDGGVERKNSFTNLLNGNGCPDFLESSKVDSCDVVQCSLSSTGMNQEAEEEGAIRKQGLWPPSMYGNHPTLPLIINEGGRNHRNLETSSFMNSNLVRQNTSMSWFLSSSIAGSGKFLIRTTPPFQIK</sequence>
<proteinExistence type="predicted"/>
<accession>A0ACB8Y9H2</accession>
<keyword evidence="2" id="KW-1185">Reference proteome</keyword>
<reference evidence="2" key="1">
    <citation type="journal article" date="2022" name="Mol. Ecol. Resour.">
        <title>The genomes of chicory, endive, great burdock and yacon provide insights into Asteraceae palaeo-polyploidization history and plant inulin production.</title>
        <authorList>
            <person name="Fan W."/>
            <person name="Wang S."/>
            <person name="Wang H."/>
            <person name="Wang A."/>
            <person name="Jiang F."/>
            <person name="Liu H."/>
            <person name="Zhao H."/>
            <person name="Xu D."/>
            <person name="Zhang Y."/>
        </authorList>
    </citation>
    <scope>NUCLEOTIDE SEQUENCE [LARGE SCALE GENOMIC DNA]</scope>
    <source>
        <strain evidence="2">cv. Niubang</strain>
    </source>
</reference>
<evidence type="ECO:0000313" key="2">
    <source>
        <dbReference type="Proteomes" id="UP001055879"/>
    </source>
</evidence>
<dbReference type="EMBL" id="CM042059">
    <property type="protein sequence ID" value="KAI3681217.1"/>
    <property type="molecule type" value="Genomic_DNA"/>
</dbReference>
<comment type="caution">
    <text evidence="1">The sequence shown here is derived from an EMBL/GenBank/DDBJ whole genome shotgun (WGS) entry which is preliminary data.</text>
</comment>